<keyword evidence="1" id="KW-0812">Transmembrane</keyword>
<keyword evidence="1" id="KW-1133">Transmembrane helix</keyword>
<reference evidence="3" key="1">
    <citation type="journal article" date="2019" name="Int. J. Syst. Evol. Microbiol.">
        <title>The Global Catalogue of Microorganisms (GCM) 10K type strain sequencing project: providing services to taxonomists for standard genome sequencing and annotation.</title>
        <authorList>
            <consortium name="The Broad Institute Genomics Platform"/>
            <consortium name="The Broad Institute Genome Sequencing Center for Infectious Disease"/>
            <person name="Wu L."/>
            <person name="Ma J."/>
        </authorList>
    </citation>
    <scope>NUCLEOTIDE SEQUENCE [LARGE SCALE GENOMIC DNA]</scope>
    <source>
        <strain evidence="3">CCUG 61948</strain>
    </source>
</reference>
<protein>
    <recommendedName>
        <fullName evidence="4">DUF423 domain-containing protein</fullName>
    </recommendedName>
</protein>
<accession>A0ABW3B5U0</accession>
<dbReference type="Proteomes" id="UP001597012">
    <property type="component" value="Unassembled WGS sequence"/>
</dbReference>
<feature type="transmembrane region" description="Helical" evidence="1">
    <location>
        <begin position="48"/>
        <end position="67"/>
    </location>
</feature>
<feature type="transmembrane region" description="Helical" evidence="1">
    <location>
        <begin position="106"/>
        <end position="122"/>
    </location>
</feature>
<dbReference type="RefSeq" id="WP_379934902.1">
    <property type="nucleotide sequence ID" value="NZ_JBHTHY010000011.1"/>
</dbReference>
<gene>
    <name evidence="2" type="ORF">ACFQZJ_12285</name>
</gene>
<evidence type="ECO:0008006" key="4">
    <source>
        <dbReference type="Google" id="ProtNLM"/>
    </source>
</evidence>
<keyword evidence="3" id="KW-1185">Reference proteome</keyword>
<evidence type="ECO:0000256" key="1">
    <source>
        <dbReference type="SAM" id="Phobius"/>
    </source>
</evidence>
<sequence>MKNRYIKIAGTLNLLTAFLHLIAGQIDLVNPLLGSSLTLQQKGELTGAWHIVTILLFYTAFIVLQSGFRNRGDQNFQKLKSLAIFYILSGIPFIGISVWFGIFAPQWILLMPIGVLLLFGLRKPTDDE</sequence>
<name>A0ABW3B5U0_9FLAO</name>
<evidence type="ECO:0000313" key="3">
    <source>
        <dbReference type="Proteomes" id="UP001597012"/>
    </source>
</evidence>
<feature type="transmembrane region" description="Helical" evidence="1">
    <location>
        <begin position="79"/>
        <end position="100"/>
    </location>
</feature>
<proteinExistence type="predicted"/>
<keyword evidence="1" id="KW-0472">Membrane</keyword>
<dbReference type="EMBL" id="JBHTHY010000011">
    <property type="protein sequence ID" value="MFD0798241.1"/>
    <property type="molecule type" value="Genomic_DNA"/>
</dbReference>
<organism evidence="2 3">
    <name type="scientific">Maribacter chungangensis</name>
    <dbReference type="NCBI Taxonomy" id="1069117"/>
    <lineage>
        <taxon>Bacteria</taxon>
        <taxon>Pseudomonadati</taxon>
        <taxon>Bacteroidota</taxon>
        <taxon>Flavobacteriia</taxon>
        <taxon>Flavobacteriales</taxon>
        <taxon>Flavobacteriaceae</taxon>
        <taxon>Maribacter</taxon>
    </lineage>
</organism>
<comment type="caution">
    <text evidence="2">The sequence shown here is derived from an EMBL/GenBank/DDBJ whole genome shotgun (WGS) entry which is preliminary data.</text>
</comment>
<evidence type="ECO:0000313" key="2">
    <source>
        <dbReference type="EMBL" id="MFD0798241.1"/>
    </source>
</evidence>